<evidence type="ECO:0000313" key="1">
    <source>
        <dbReference type="EMBL" id="KAJ8951015.1"/>
    </source>
</evidence>
<reference evidence="1" key="1">
    <citation type="journal article" date="2023" name="Insect Mol. Biol.">
        <title>Genome sequencing provides insights into the evolution of gene families encoding plant cell wall-degrading enzymes in longhorned beetles.</title>
        <authorList>
            <person name="Shin N.R."/>
            <person name="Okamura Y."/>
            <person name="Kirsch R."/>
            <person name="Pauchet Y."/>
        </authorList>
    </citation>
    <scope>NUCLEOTIDE SEQUENCE</scope>
    <source>
        <strain evidence="1">AMC_N1</strain>
    </source>
</reference>
<sequence>MAFVLIEFSASEGGGISIVHNEWMSPRKTEVYWPPYKEQSQFNRALKKGMLNDNIDNRNVFFVTKNVIIRYLTIKDDYEKIHTKLKDCEITSDIQSDDDNAVSKIRKRIPNKKYFVISDEETDNDESQLLRPPRNLTGELDVGNLTKLDKSSLSQRIHESIKKQSIHNEAIFNCKKRNIELLMHIKEQNKQILTIIGKQDKVPFSSLPDLPIKFPLDTIHNLQILDRFLKENTGTADILCSYLSSLDEVAKNYNFYGKRAEKEAFSNLTLCSIIIRAVKITHSAASDKEVEDIIKVWLKHAPERIRNSEKRVNKHAPQT</sequence>
<proteinExistence type="predicted"/>
<dbReference type="EMBL" id="JAPWTK010000091">
    <property type="protein sequence ID" value="KAJ8951015.1"/>
    <property type="molecule type" value="Genomic_DNA"/>
</dbReference>
<name>A0AAV8YJ79_9CUCU</name>
<comment type="caution">
    <text evidence="1">The sequence shown here is derived from an EMBL/GenBank/DDBJ whole genome shotgun (WGS) entry which is preliminary data.</text>
</comment>
<evidence type="ECO:0000313" key="2">
    <source>
        <dbReference type="Proteomes" id="UP001162162"/>
    </source>
</evidence>
<dbReference type="PANTHER" id="PTHR34153:SF2">
    <property type="entry name" value="SI:CH211-262H13.3-RELATED"/>
    <property type="match status" value="1"/>
</dbReference>
<gene>
    <name evidence="1" type="ORF">NQ318_006400</name>
</gene>
<keyword evidence="2" id="KW-1185">Reference proteome</keyword>
<accession>A0AAV8YJ79</accession>
<dbReference type="PANTHER" id="PTHR34153">
    <property type="entry name" value="SI:CH211-262H13.3-RELATED-RELATED"/>
    <property type="match status" value="1"/>
</dbReference>
<dbReference type="Proteomes" id="UP001162162">
    <property type="component" value="Unassembled WGS sequence"/>
</dbReference>
<protein>
    <recommendedName>
        <fullName evidence="3">DUF4806 domain-containing protein</fullName>
    </recommendedName>
</protein>
<dbReference type="AlphaFoldDB" id="A0AAV8YJ79"/>
<evidence type="ECO:0008006" key="3">
    <source>
        <dbReference type="Google" id="ProtNLM"/>
    </source>
</evidence>
<organism evidence="1 2">
    <name type="scientific">Aromia moschata</name>
    <dbReference type="NCBI Taxonomy" id="1265417"/>
    <lineage>
        <taxon>Eukaryota</taxon>
        <taxon>Metazoa</taxon>
        <taxon>Ecdysozoa</taxon>
        <taxon>Arthropoda</taxon>
        <taxon>Hexapoda</taxon>
        <taxon>Insecta</taxon>
        <taxon>Pterygota</taxon>
        <taxon>Neoptera</taxon>
        <taxon>Endopterygota</taxon>
        <taxon>Coleoptera</taxon>
        <taxon>Polyphaga</taxon>
        <taxon>Cucujiformia</taxon>
        <taxon>Chrysomeloidea</taxon>
        <taxon>Cerambycidae</taxon>
        <taxon>Cerambycinae</taxon>
        <taxon>Callichromatini</taxon>
        <taxon>Aromia</taxon>
    </lineage>
</organism>